<feature type="transmembrane region" description="Helical" evidence="1">
    <location>
        <begin position="135"/>
        <end position="154"/>
    </location>
</feature>
<keyword evidence="1" id="KW-0812">Transmembrane</keyword>
<feature type="transmembrane region" description="Helical" evidence="1">
    <location>
        <begin position="67"/>
        <end position="91"/>
    </location>
</feature>
<dbReference type="AlphaFoldDB" id="A0A4R9BAL0"/>
<name>A0A4R9BAL0_9MICO</name>
<accession>A0A4R9BAL0</accession>
<keyword evidence="1" id="KW-1133">Transmembrane helix</keyword>
<gene>
    <name evidence="2" type="ORF">E3T48_05870</name>
</gene>
<feature type="transmembrane region" description="Helical" evidence="1">
    <location>
        <begin position="35"/>
        <end position="55"/>
    </location>
</feature>
<keyword evidence="1" id="KW-0472">Membrane</keyword>
<dbReference type="OrthoDB" id="5125396at2"/>
<dbReference type="Proteomes" id="UP000298313">
    <property type="component" value="Unassembled WGS sequence"/>
</dbReference>
<organism evidence="2 3">
    <name type="scientific">Cryobacterium fucosi</name>
    <dbReference type="NCBI Taxonomy" id="1259157"/>
    <lineage>
        <taxon>Bacteria</taxon>
        <taxon>Bacillati</taxon>
        <taxon>Actinomycetota</taxon>
        <taxon>Actinomycetes</taxon>
        <taxon>Micrococcales</taxon>
        <taxon>Microbacteriaceae</taxon>
        <taxon>Cryobacterium</taxon>
    </lineage>
</organism>
<sequence length="220" mass="22193">MTTRWARFARGWITAGFSTFVAALSHTLGGGSGPGLLPVALSLAFAGIVCIGLAGRTLSLGRVSLSVLASQLIFHGLFSLGGSGGSIGTAATGAPHDHQMVAGLLGGALLGPAGAGRSDSAATPGAMSGGPAGGMGMWLAHLVAAAVTILALRVGERAFWGLLENARLVIRALFAHHCLAPSPRSPRRTVTTARVLTPRDPAVLLSSMRRRGPPPVSLPA</sequence>
<evidence type="ECO:0000313" key="2">
    <source>
        <dbReference type="EMBL" id="TFD79454.1"/>
    </source>
</evidence>
<proteinExistence type="predicted"/>
<evidence type="ECO:0000313" key="3">
    <source>
        <dbReference type="Proteomes" id="UP000298313"/>
    </source>
</evidence>
<protein>
    <submittedName>
        <fullName evidence="2">Uncharacterized protein</fullName>
    </submittedName>
</protein>
<dbReference type="EMBL" id="SOHH01000053">
    <property type="protein sequence ID" value="TFD79454.1"/>
    <property type="molecule type" value="Genomic_DNA"/>
</dbReference>
<dbReference type="RefSeq" id="WP_134522891.1">
    <property type="nucleotide sequence ID" value="NZ_SOHH01000053.1"/>
</dbReference>
<keyword evidence="3" id="KW-1185">Reference proteome</keyword>
<reference evidence="2 3" key="1">
    <citation type="submission" date="2019-03" db="EMBL/GenBank/DDBJ databases">
        <title>Genomics of glacier-inhabiting Cryobacterium strains.</title>
        <authorList>
            <person name="Liu Q."/>
            <person name="Xin Y.-H."/>
        </authorList>
    </citation>
    <scope>NUCLEOTIDE SEQUENCE [LARGE SCALE GENOMIC DNA]</scope>
    <source>
        <strain evidence="2 3">Hh4</strain>
    </source>
</reference>
<evidence type="ECO:0000256" key="1">
    <source>
        <dbReference type="SAM" id="Phobius"/>
    </source>
</evidence>
<comment type="caution">
    <text evidence="2">The sequence shown here is derived from an EMBL/GenBank/DDBJ whole genome shotgun (WGS) entry which is preliminary data.</text>
</comment>
<feature type="transmembrane region" description="Helical" evidence="1">
    <location>
        <begin position="12"/>
        <end position="29"/>
    </location>
</feature>